<organism evidence="1 2">
    <name type="scientific">Brucella intermedia LMG 3301</name>
    <dbReference type="NCBI Taxonomy" id="641118"/>
    <lineage>
        <taxon>Bacteria</taxon>
        <taxon>Pseudomonadati</taxon>
        <taxon>Pseudomonadota</taxon>
        <taxon>Alphaproteobacteria</taxon>
        <taxon>Hyphomicrobiales</taxon>
        <taxon>Brucellaceae</taxon>
        <taxon>Brucella/Ochrobactrum group</taxon>
        <taxon>Brucella</taxon>
    </lineage>
</organism>
<comment type="caution">
    <text evidence="1">The sequence shown here is derived from an EMBL/GenBank/DDBJ whole genome shotgun (WGS) entry which is preliminary data.</text>
</comment>
<reference evidence="1 2" key="1">
    <citation type="submission" date="2009-05" db="EMBL/GenBank/DDBJ databases">
        <authorList>
            <person name="Setubal J.C."/>
            <person name="Boyle S."/>
            <person name="Crasta O.R."/>
            <person name="Gillespie J.J."/>
            <person name="Kenyon R.W."/>
            <person name="Lu J."/>
            <person name="Mane S."/>
            <person name="Nagrani S."/>
            <person name="Shallom J.M."/>
            <person name="Shallom S."/>
            <person name="Shukla M."/>
            <person name="Snyder E.E."/>
            <person name="Sobral B.W."/>
            <person name="Wattam A.R."/>
            <person name="Will R."/>
            <person name="Williams K."/>
            <person name="Yoo H."/>
            <person name="Munk C."/>
            <person name="Tapia R."/>
            <person name="Green L."/>
            <person name="Rogers Y."/>
            <person name="Detter J.C."/>
            <person name="Bruce D."/>
            <person name="Brettin T.S."/>
            <person name="Tsolis R."/>
        </authorList>
    </citation>
    <scope>NUCLEOTIDE SEQUENCE [LARGE SCALE GENOMIC DNA]</scope>
    <source>
        <strain evidence="1 2">LMG 3301</strain>
    </source>
</reference>
<evidence type="ECO:0000313" key="2">
    <source>
        <dbReference type="Proteomes" id="UP000004386"/>
    </source>
</evidence>
<dbReference type="AlphaFoldDB" id="C4WKR9"/>
<dbReference type="Proteomes" id="UP000004386">
    <property type="component" value="Unassembled WGS sequence"/>
</dbReference>
<evidence type="ECO:0000313" key="1">
    <source>
        <dbReference type="EMBL" id="EEQ97007.1"/>
    </source>
</evidence>
<name>C4WKR9_9HYPH</name>
<gene>
    <name evidence="1" type="ORF">OINT_1002488</name>
</gene>
<protein>
    <submittedName>
        <fullName evidence="1">Uncharacterized protein</fullName>
    </submittedName>
</protein>
<dbReference type="HOGENOM" id="CLU_3293311_0_0_5"/>
<sequence length="40" mass="4600">MLFKMYAGQSDFSNGGFARYFHRYSTDTGQHAGLIQNLRI</sequence>
<accession>C4WKR9</accession>
<dbReference type="EMBL" id="ACQA01000001">
    <property type="protein sequence ID" value="EEQ97007.1"/>
    <property type="molecule type" value="Genomic_DNA"/>
</dbReference>
<proteinExistence type="predicted"/>